<dbReference type="InterPro" id="IPR011009">
    <property type="entry name" value="Kinase-like_dom_sf"/>
</dbReference>
<proteinExistence type="predicted"/>
<accession>A0A367JIG6</accession>
<dbReference type="STRING" id="4846.A0A367JIG6"/>
<evidence type="ECO:0000313" key="2">
    <source>
        <dbReference type="Proteomes" id="UP000253551"/>
    </source>
</evidence>
<dbReference type="EMBL" id="PJQM01003274">
    <property type="protein sequence ID" value="RCH89762.1"/>
    <property type="molecule type" value="Genomic_DNA"/>
</dbReference>
<name>A0A367JIG6_RHIST</name>
<gene>
    <name evidence="1" type="ORF">CU098_000673</name>
</gene>
<sequence>GGSTGLANISKLNRPFLIQLHSAFQDPNNLHLALNYHFGADLATLLQRSVDFPQD</sequence>
<dbReference type="Gene3D" id="3.30.200.20">
    <property type="entry name" value="Phosphorylase Kinase, domain 1"/>
    <property type="match status" value="1"/>
</dbReference>
<protein>
    <submittedName>
        <fullName evidence="1">Uncharacterized protein</fullName>
    </submittedName>
</protein>
<organism evidence="1 2">
    <name type="scientific">Rhizopus stolonifer</name>
    <name type="common">Rhizopus nigricans</name>
    <dbReference type="NCBI Taxonomy" id="4846"/>
    <lineage>
        <taxon>Eukaryota</taxon>
        <taxon>Fungi</taxon>
        <taxon>Fungi incertae sedis</taxon>
        <taxon>Mucoromycota</taxon>
        <taxon>Mucoromycotina</taxon>
        <taxon>Mucoromycetes</taxon>
        <taxon>Mucorales</taxon>
        <taxon>Mucorineae</taxon>
        <taxon>Rhizopodaceae</taxon>
        <taxon>Rhizopus</taxon>
    </lineage>
</organism>
<dbReference type="Proteomes" id="UP000253551">
    <property type="component" value="Unassembled WGS sequence"/>
</dbReference>
<keyword evidence="2" id="KW-1185">Reference proteome</keyword>
<feature type="non-terminal residue" evidence="1">
    <location>
        <position position="1"/>
    </location>
</feature>
<reference evidence="1 2" key="1">
    <citation type="journal article" date="2018" name="G3 (Bethesda)">
        <title>Phylogenetic and Phylogenomic Definition of Rhizopus Species.</title>
        <authorList>
            <person name="Gryganskyi A.P."/>
            <person name="Golan J."/>
            <person name="Dolatabadi S."/>
            <person name="Mondo S."/>
            <person name="Robb S."/>
            <person name="Idnurm A."/>
            <person name="Muszewska A."/>
            <person name="Steczkiewicz K."/>
            <person name="Masonjones S."/>
            <person name="Liao H.L."/>
            <person name="Gajdeczka M.T."/>
            <person name="Anike F."/>
            <person name="Vuek A."/>
            <person name="Anishchenko I.M."/>
            <person name="Voigt K."/>
            <person name="de Hoog G.S."/>
            <person name="Smith M.E."/>
            <person name="Heitman J."/>
            <person name="Vilgalys R."/>
            <person name="Stajich J.E."/>
        </authorList>
    </citation>
    <scope>NUCLEOTIDE SEQUENCE [LARGE SCALE GENOMIC DNA]</scope>
    <source>
        <strain evidence="1 2">LSU 92-RS-03</strain>
    </source>
</reference>
<dbReference type="AlphaFoldDB" id="A0A367JIG6"/>
<comment type="caution">
    <text evidence="1">The sequence shown here is derived from an EMBL/GenBank/DDBJ whole genome shotgun (WGS) entry which is preliminary data.</text>
</comment>
<evidence type="ECO:0000313" key="1">
    <source>
        <dbReference type="EMBL" id="RCH89762.1"/>
    </source>
</evidence>
<dbReference type="SUPFAM" id="SSF56112">
    <property type="entry name" value="Protein kinase-like (PK-like)"/>
    <property type="match status" value="1"/>
</dbReference>